<accession>A0A495X4F0</accession>
<sequence>MSGEAIIDASLFMAMNSKDEATRRRGKAFFVARLATGAVMPLEQVGACDDLVWGYSRAEQDAYYPFMDVLHTEMKIDRIGYTEEDLKRALESPELAGLSLRNRLTVAVVLNRGGTLYTVDPELTARDDLPLGELPDVESAFPQPLEGLYKQSLVLRVGGGA</sequence>
<dbReference type="SUPFAM" id="SSF88723">
    <property type="entry name" value="PIN domain-like"/>
    <property type="match status" value="1"/>
</dbReference>
<dbReference type="RefSeq" id="WP_121218661.1">
    <property type="nucleotide sequence ID" value="NZ_JBIUBA010000013.1"/>
</dbReference>
<gene>
    <name evidence="1" type="ORF">DFJ66_1163</name>
</gene>
<proteinExistence type="predicted"/>
<reference evidence="1 2" key="1">
    <citation type="submission" date="2018-10" db="EMBL/GenBank/DDBJ databases">
        <title>Sequencing the genomes of 1000 actinobacteria strains.</title>
        <authorList>
            <person name="Klenk H.-P."/>
        </authorList>
    </citation>
    <scope>NUCLEOTIDE SEQUENCE [LARGE SCALE GENOMIC DNA]</scope>
    <source>
        <strain evidence="1 2">DSM 43911</strain>
    </source>
</reference>
<dbReference type="OrthoDB" id="3078217at2"/>
<evidence type="ECO:0008006" key="3">
    <source>
        <dbReference type="Google" id="ProtNLM"/>
    </source>
</evidence>
<evidence type="ECO:0000313" key="2">
    <source>
        <dbReference type="Proteomes" id="UP000272729"/>
    </source>
</evidence>
<dbReference type="EMBL" id="RBXR01000001">
    <property type="protein sequence ID" value="RKT67984.1"/>
    <property type="molecule type" value="Genomic_DNA"/>
</dbReference>
<dbReference type="InterPro" id="IPR045685">
    <property type="entry name" value="DUF6190"/>
</dbReference>
<dbReference type="AlphaFoldDB" id="A0A495X4F0"/>
<organism evidence="1 2">
    <name type="scientific">Saccharothrix variisporea</name>
    <dbReference type="NCBI Taxonomy" id="543527"/>
    <lineage>
        <taxon>Bacteria</taxon>
        <taxon>Bacillati</taxon>
        <taxon>Actinomycetota</taxon>
        <taxon>Actinomycetes</taxon>
        <taxon>Pseudonocardiales</taxon>
        <taxon>Pseudonocardiaceae</taxon>
        <taxon>Saccharothrix</taxon>
    </lineage>
</organism>
<evidence type="ECO:0000313" key="1">
    <source>
        <dbReference type="EMBL" id="RKT67984.1"/>
    </source>
</evidence>
<comment type="caution">
    <text evidence="1">The sequence shown here is derived from an EMBL/GenBank/DDBJ whole genome shotgun (WGS) entry which is preliminary data.</text>
</comment>
<name>A0A495X4F0_9PSEU</name>
<dbReference type="Pfam" id="PF19689">
    <property type="entry name" value="DUF6190"/>
    <property type="match status" value="1"/>
</dbReference>
<dbReference type="Proteomes" id="UP000272729">
    <property type="component" value="Unassembled WGS sequence"/>
</dbReference>
<keyword evidence="2" id="KW-1185">Reference proteome</keyword>
<dbReference type="InterPro" id="IPR029060">
    <property type="entry name" value="PIN-like_dom_sf"/>
</dbReference>
<protein>
    <recommendedName>
        <fullName evidence="3">PIN domain-containing protein</fullName>
    </recommendedName>
</protein>